<dbReference type="InterPro" id="IPR027417">
    <property type="entry name" value="P-loop_NTPase"/>
</dbReference>
<evidence type="ECO:0000313" key="7">
    <source>
        <dbReference type="Proteomes" id="UP000643403"/>
    </source>
</evidence>
<proteinExistence type="inferred from homology"/>
<dbReference type="InterPro" id="IPR003593">
    <property type="entry name" value="AAA+_ATPase"/>
</dbReference>
<organism evidence="6 7">
    <name type="scientific">Cognatilysobacter xinjiangensis</name>
    <dbReference type="NCBI Taxonomy" id="546892"/>
    <lineage>
        <taxon>Bacteria</taxon>
        <taxon>Pseudomonadati</taxon>
        <taxon>Pseudomonadota</taxon>
        <taxon>Gammaproteobacteria</taxon>
        <taxon>Lysobacterales</taxon>
        <taxon>Lysobacteraceae</taxon>
        <taxon>Cognatilysobacter</taxon>
    </lineage>
</organism>
<name>A0ABQ3C5K3_9GAMM</name>
<reference evidence="7" key="1">
    <citation type="journal article" date="2019" name="Int. J. Syst. Evol. Microbiol.">
        <title>The Global Catalogue of Microorganisms (GCM) 10K type strain sequencing project: providing services to taxonomists for standard genome sequencing and annotation.</title>
        <authorList>
            <consortium name="The Broad Institute Genomics Platform"/>
            <consortium name="The Broad Institute Genome Sequencing Center for Infectious Disease"/>
            <person name="Wu L."/>
            <person name="Ma J."/>
        </authorList>
    </citation>
    <scope>NUCLEOTIDE SEQUENCE [LARGE SCALE GENOMIC DNA]</scope>
    <source>
        <strain evidence="7">KCTC 22558</strain>
    </source>
</reference>
<comment type="caution">
    <text evidence="6">The sequence shown here is derived from an EMBL/GenBank/DDBJ whole genome shotgun (WGS) entry which is preliminary data.</text>
</comment>
<dbReference type="SMART" id="SM00382">
    <property type="entry name" value="AAA"/>
    <property type="match status" value="1"/>
</dbReference>
<dbReference type="Pfam" id="PF00005">
    <property type="entry name" value="ABC_tran"/>
    <property type="match status" value="1"/>
</dbReference>
<keyword evidence="3" id="KW-0547">Nucleotide-binding</keyword>
<dbReference type="CDD" id="cd03230">
    <property type="entry name" value="ABC_DR_subfamily_A"/>
    <property type="match status" value="1"/>
</dbReference>
<keyword evidence="4 6" id="KW-0067">ATP-binding</keyword>
<evidence type="ECO:0000313" key="6">
    <source>
        <dbReference type="EMBL" id="GGZ69115.1"/>
    </source>
</evidence>
<dbReference type="Gene3D" id="3.40.50.300">
    <property type="entry name" value="P-loop containing nucleotide triphosphate hydrolases"/>
    <property type="match status" value="1"/>
</dbReference>
<sequence length="245" mass="26127">MIEVEGLTKRYGDFTAVDALSVSVRPGEVMGLVGPNGAGKTSTLRCVAGIIPATQGTVRLGGIDLAKDPVGAKRTMAFIPDEPRLFDYLTVEQHLAFVARLYGVADWKARGESLLADLEMADKRQLLPAELSRGMKQKLAIACGLLHGPKAVIFDEPLTGLDPRGMRRMKDVMRGLAAQGAAIILSSHLLGLVEEVCTTLLILKDGRAMAVGAVEEIRARFAGDGATLEDVFFLATEDAVDAPRA</sequence>
<gene>
    <name evidence="6" type="ORF">GCM10008101_24330</name>
</gene>
<comment type="similarity">
    <text evidence="1">Belongs to the ABC transporter superfamily.</text>
</comment>
<dbReference type="InterPro" id="IPR003439">
    <property type="entry name" value="ABC_transporter-like_ATP-bd"/>
</dbReference>
<keyword evidence="7" id="KW-1185">Reference proteome</keyword>
<evidence type="ECO:0000256" key="4">
    <source>
        <dbReference type="ARBA" id="ARBA00022840"/>
    </source>
</evidence>
<dbReference type="PANTHER" id="PTHR43335:SF3">
    <property type="entry name" value="ABC TRANSPORTER"/>
    <property type="match status" value="1"/>
</dbReference>
<evidence type="ECO:0000256" key="2">
    <source>
        <dbReference type="ARBA" id="ARBA00022448"/>
    </source>
</evidence>
<evidence type="ECO:0000256" key="1">
    <source>
        <dbReference type="ARBA" id="ARBA00005417"/>
    </source>
</evidence>
<dbReference type="Proteomes" id="UP000643403">
    <property type="component" value="Unassembled WGS sequence"/>
</dbReference>
<dbReference type="GO" id="GO:0005524">
    <property type="term" value="F:ATP binding"/>
    <property type="evidence" value="ECO:0007669"/>
    <property type="project" value="UniProtKB-KW"/>
</dbReference>
<dbReference type="RefSeq" id="WP_189450324.1">
    <property type="nucleotide sequence ID" value="NZ_BMXY01000003.1"/>
</dbReference>
<dbReference type="PROSITE" id="PS50893">
    <property type="entry name" value="ABC_TRANSPORTER_2"/>
    <property type="match status" value="1"/>
</dbReference>
<evidence type="ECO:0000259" key="5">
    <source>
        <dbReference type="PROSITE" id="PS50893"/>
    </source>
</evidence>
<dbReference type="SUPFAM" id="SSF52540">
    <property type="entry name" value="P-loop containing nucleoside triphosphate hydrolases"/>
    <property type="match status" value="1"/>
</dbReference>
<dbReference type="EMBL" id="BMXY01000003">
    <property type="protein sequence ID" value="GGZ69115.1"/>
    <property type="molecule type" value="Genomic_DNA"/>
</dbReference>
<protein>
    <submittedName>
        <fullName evidence="6">Multidrug ABC transporter ATP-binding protein</fullName>
    </submittedName>
</protein>
<evidence type="ECO:0000256" key="3">
    <source>
        <dbReference type="ARBA" id="ARBA00022741"/>
    </source>
</evidence>
<dbReference type="PANTHER" id="PTHR43335">
    <property type="entry name" value="ABC TRANSPORTER, ATP-BINDING PROTEIN"/>
    <property type="match status" value="1"/>
</dbReference>
<accession>A0ABQ3C5K3</accession>
<keyword evidence="2" id="KW-0813">Transport</keyword>
<feature type="domain" description="ABC transporter" evidence="5">
    <location>
        <begin position="2"/>
        <end position="230"/>
    </location>
</feature>